<keyword evidence="1" id="KW-0732">Signal</keyword>
<name>A0ABD2Q9K2_9PLAT</name>
<dbReference type="AlphaFoldDB" id="A0ABD2Q9K2"/>
<proteinExistence type="predicted"/>
<dbReference type="EMBL" id="JBJKFK010000579">
    <property type="protein sequence ID" value="KAL3316217.1"/>
    <property type="molecule type" value="Genomic_DNA"/>
</dbReference>
<gene>
    <name evidence="2" type="ORF">Ciccas_005135</name>
</gene>
<reference evidence="2 3" key="1">
    <citation type="submission" date="2024-11" db="EMBL/GenBank/DDBJ databases">
        <title>Adaptive evolution of stress response genes in parasites aligns with host niche diversity.</title>
        <authorList>
            <person name="Hahn C."/>
            <person name="Resl P."/>
        </authorList>
    </citation>
    <scope>NUCLEOTIDE SEQUENCE [LARGE SCALE GENOMIC DNA]</scope>
    <source>
        <strain evidence="2">EGGRZ-B1_66</strain>
        <tissue evidence="2">Body</tissue>
    </source>
</reference>
<evidence type="ECO:0000256" key="1">
    <source>
        <dbReference type="SAM" id="SignalP"/>
    </source>
</evidence>
<sequence length="293" mass="34420">MQVLVLILQFLLIWPAVRAGFLWSDVQAESLVYGKLFNEQGFPLLTNDSLDDKYSTAYQALNRSLCDALLHQESIRVTIEGCSIDQVRQQNDGIFALTRILLSALRCRWLDHDKLFLQFEESWHWDIRPVKFELRVLSGKLNSTPEYHWLYEDGVHVIHNLDSQFNHSLSLRAVNFLGVSEPTEIVDDIMKLTTELRPVRYSRPHLSLPQHKRQYPRHKRFHSTRPLMHIPTHSKLVWAAIDPTELSQADLNNFLHNLNRGVINSPLPTFYPVPALREHHHRRIPHSRYYYHN</sequence>
<keyword evidence="3" id="KW-1185">Reference proteome</keyword>
<feature type="chain" id="PRO_5044876933" evidence="1">
    <location>
        <begin position="20"/>
        <end position="293"/>
    </location>
</feature>
<feature type="signal peptide" evidence="1">
    <location>
        <begin position="1"/>
        <end position="19"/>
    </location>
</feature>
<protein>
    <submittedName>
        <fullName evidence="2">Uncharacterized protein</fullName>
    </submittedName>
</protein>
<comment type="caution">
    <text evidence="2">The sequence shown here is derived from an EMBL/GenBank/DDBJ whole genome shotgun (WGS) entry which is preliminary data.</text>
</comment>
<evidence type="ECO:0000313" key="3">
    <source>
        <dbReference type="Proteomes" id="UP001626550"/>
    </source>
</evidence>
<evidence type="ECO:0000313" key="2">
    <source>
        <dbReference type="EMBL" id="KAL3316217.1"/>
    </source>
</evidence>
<dbReference type="Proteomes" id="UP001626550">
    <property type="component" value="Unassembled WGS sequence"/>
</dbReference>
<accession>A0ABD2Q9K2</accession>
<organism evidence="2 3">
    <name type="scientific">Cichlidogyrus casuarinus</name>
    <dbReference type="NCBI Taxonomy" id="1844966"/>
    <lineage>
        <taxon>Eukaryota</taxon>
        <taxon>Metazoa</taxon>
        <taxon>Spiralia</taxon>
        <taxon>Lophotrochozoa</taxon>
        <taxon>Platyhelminthes</taxon>
        <taxon>Monogenea</taxon>
        <taxon>Monopisthocotylea</taxon>
        <taxon>Dactylogyridea</taxon>
        <taxon>Ancyrocephalidae</taxon>
        <taxon>Cichlidogyrus</taxon>
    </lineage>
</organism>